<dbReference type="Proteomes" id="UP000199344">
    <property type="component" value="Unassembled WGS sequence"/>
</dbReference>
<dbReference type="RefSeq" id="WP_245727213.1">
    <property type="nucleotide sequence ID" value="NZ_FNAH01000005.1"/>
</dbReference>
<dbReference type="GO" id="GO:0000270">
    <property type="term" value="P:peptidoglycan metabolic process"/>
    <property type="evidence" value="ECO:0007669"/>
    <property type="project" value="TreeGrafter"/>
</dbReference>
<dbReference type="PROSITE" id="PS51318">
    <property type="entry name" value="TAT"/>
    <property type="match status" value="1"/>
</dbReference>
<name>A0A1G7BEH1_9RHOB</name>
<dbReference type="PANTHER" id="PTHR30023">
    <property type="entry name" value="D-ALANYL-D-ALANINE CARBOXYPEPTIDASE"/>
    <property type="match status" value="1"/>
</dbReference>
<feature type="signal peptide" evidence="3">
    <location>
        <begin position="1"/>
        <end position="25"/>
    </location>
</feature>
<dbReference type="Pfam" id="PF02113">
    <property type="entry name" value="Peptidase_S13"/>
    <property type="match status" value="1"/>
</dbReference>
<dbReference type="AlphaFoldDB" id="A0A1G7BEH1"/>
<dbReference type="EMBL" id="FNAH01000005">
    <property type="protein sequence ID" value="SDE25449.1"/>
    <property type="molecule type" value="Genomic_DNA"/>
</dbReference>
<reference evidence="4 5" key="1">
    <citation type="submission" date="2016-10" db="EMBL/GenBank/DDBJ databases">
        <authorList>
            <person name="de Groot N.N."/>
        </authorList>
    </citation>
    <scope>NUCLEOTIDE SEQUENCE [LARGE SCALE GENOMIC DNA]</scope>
    <source>
        <strain evidence="4 5">DSM 22220</strain>
    </source>
</reference>
<accession>A0A1G7BEH1</accession>
<dbReference type="Gene3D" id="3.40.710.10">
    <property type="entry name" value="DD-peptidase/beta-lactamase superfamily"/>
    <property type="match status" value="2"/>
</dbReference>
<keyword evidence="4" id="KW-0121">Carboxypeptidase</keyword>
<keyword evidence="4" id="KW-0645">Protease</keyword>
<comment type="similarity">
    <text evidence="1">Belongs to the peptidase S13 family.</text>
</comment>
<organism evidence="4 5">
    <name type="scientific">Paracoccus isoporae</name>
    <dbReference type="NCBI Taxonomy" id="591205"/>
    <lineage>
        <taxon>Bacteria</taxon>
        <taxon>Pseudomonadati</taxon>
        <taxon>Pseudomonadota</taxon>
        <taxon>Alphaproteobacteria</taxon>
        <taxon>Rhodobacterales</taxon>
        <taxon>Paracoccaceae</taxon>
        <taxon>Paracoccus</taxon>
    </lineage>
</organism>
<dbReference type="InterPro" id="IPR006311">
    <property type="entry name" value="TAT_signal"/>
</dbReference>
<evidence type="ECO:0000256" key="1">
    <source>
        <dbReference type="ARBA" id="ARBA00006096"/>
    </source>
</evidence>
<dbReference type="STRING" id="591205.SAMN05421538_10570"/>
<protein>
    <submittedName>
        <fullName evidence="4">D-alanyl-D-alanine carboxypeptidase / D-alanyl-D-alanine-endopeptidase (Penicillin-binding protein 4)</fullName>
    </submittedName>
</protein>
<dbReference type="InterPro" id="IPR012338">
    <property type="entry name" value="Beta-lactam/transpept-like"/>
</dbReference>
<dbReference type="InterPro" id="IPR000667">
    <property type="entry name" value="Peptidase_S13"/>
</dbReference>
<sequence>MSRQTRRQILAGLAGVVATGGVAQAQTAPGLAAPPPRKPPPRPGRLIEEAGLGAAVRYAVFDPDGALLEGRGADQPVAPASTLKILTALYALDRLGGGRRFATRVLRHGDTLILAGGGDPVLDSDALATLAGRVAAAAPQGIARLAVWGGALPFIAEISPEQADHLAYNPAVSGMMLNFNRVHLAWNSGGAGMAVTARARAHRPVAYTVRAAGVSGGPVFAWRTDAAREIWEINRSALRVAGSRWLPVRRPEIYAGDVFQTLARAAGLPLPAPEVIGDLPDGAVEIARIESPPLTEILRGMMEYSTNLTAEAVGLHASGAADLRASAGAMRGWAARQGIEGLDLRDHSGMSAQSRVTARAMAQVIATLGVRDGALRGLMRHVGLQDARGRAQPGDLRLDAKTGTLNFVSNLAGYGGLPGAREVIFAIYVSDMERRAATEGRELPDGVIGWTHRAKYLQQELVRSWLGRYG</sequence>
<dbReference type="GO" id="GO:0006508">
    <property type="term" value="P:proteolysis"/>
    <property type="evidence" value="ECO:0007669"/>
    <property type="project" value="InterPro"/>
</dbReference>
<keyword evidence="3" id="KW-0732">Signal</keyword>
<evidence type="ECO:0000313" key="4">
    <source>
        <dbReference type="EMBL" id="SDE25449.1"/>
    </source>
</evidence>
<keyword evidence="5" id="KW-1185">Reference proteome</keyword>
<dbReference type="PRINTS" id="PR00922">
    <property type="entry name" value="DADACBPTASE3"/>
</dbReference>
<evidence type="ECO:0000313" key="5">
    <source>
        <dbReference type="Proteomes" id="UP000199344"/>
    </source>
</evidence>
<feature type="chain" id="PRO_5011483571" evidence="3">
    <location>
        <begin position="26"/>
        <end position="470"/>
    </location>
</feature>
<gene>
    <name evidence="4" type="ORF">SAMN05421538_10570</name>
</gene>
<dbReference type="PANTHER" id="PTHR30023:SF0">
    <property type="entry name" value="PENICILLIN-SENSITIVE CARBOXYPEPTIDASE A"/>
    <property type="match status" value="1"/>
</dbReference>
<evidence type="ECO:0000256" key="3">
    <source>
        <dbReference type="SAM" id="SignalP"/>
    </source>
</evidence>
<dbReference type="GO" id="GO:0004185">
    <property type="term" value="F:serine-type carboxypeptidase activity"/>
    <property type="evidence" value="ECO:0007669"/>
    <property type="project" value="InterPro"/>
</dbReference>
<dbReference type="SUPFAM" id="SSF56601">
    <property type="entry name" value="beta-lactamase/transpeptidase-like"/>
    <property type="match status" value="1"/>
</dbReference>
<proteinExistence type="inferred from homology"/>
<evidence type="ECO:0000256" key="2">
    <source>
        <dbReference type="ARBA" id="ARBA00022801"/>
    </source>
</evidence>
<keyword evidence="2" id="KW-0378">Hydrolase</keyword>